<evidence type="ECO:0000313" key="4">
    <source>
        <dbReference type="Proteomes" id="UP000707245"/>
    </source>
</evidence>
<dbReference type="SMART" id="SM01006">
    <property type="entry name" value="AlcB"/>
    <property type="match status" value="1"/>
</dbReference>
<dbReference type="EMBL" id="RRZA01000013">
    <property type="protein sequence ID" value="MBE0457043.1"/>
    <property type="molecule type" value="Genomic_DNA"/>
</dbReference>
<reference evidence="3 4" key="1">
    <citation type="submission" date="2020-07" db="EMBL/GenBank/DDBJ databases">
        <title>Halophilic bacteria isolated from french cheeses.</title>
        <authorList>
            <person name="Kothe C.I."/>
            <person name="Farah-Kraiem B."/>
            <person name="Renault P."/>
            <person name="Dridi B."/>
        </authorList>
    </citation>
    <scope>NUCLEOTIDE SEQUENCE [LARGE SCALE GENOMIC DNA]</scope>
    <source>
        <strain evidence="3 4">FME14</strain>
    </source>
</reference>
<dbReference type="RefSeq" id="WP_192541087.1">
    <property type="nucleotide sequence ID" value="NZ_RRZA01000013.1"/>
</dbReference>
<name>A0ABR9FJN8_9GAMM</name>
<comment type="caution">
    <text evidence="3">The sequence shown here is derived from an EMBL/GenBank/DDBJ whole genome shotgun (WGS) entry which is preliminary data.</text>
</comment>
<evidence type="ECO:0000259" key="2">
    <source>
        <dbReference type="SMART" id="SM01006"/>
    </source>
</evidence>
<gene>
    <name evidence="3" type="ORF">EI167_06160</name>
</gene>
<accession>A0ABR9FJN8</accession>
<dbReference type="PANTHER" id="PTHR31438">
    <property type="entry name" value="LYSINE N-ACYLTRANSFERASE C17G9.06C-RELATED"/>
    <property type="match status" value="1"/>
</dbReference>
<protein>
    <submittedName>
        <fullName evidence="3">Acetyltransferase</fullName>
    </submittedName>
</protein>
<keyword evidence="4" id="KW-1185">Reference proteome</keyword>
<dbReference type="Pfam" id="PF13523">
    <property type="entry name" value="Acetyltransf_8"/>
    <property type="match status" value="1"/>
</dbReference>
<comment type="pathway">
    <text evidence="1">Siderophore biosynthesis.</text>
</comment>
<dbReference type="Proteomes" id="UP000707245">
    <property type="component" value="Unassembled WGS sequence"/>
</dbReference>
<evidence type="ECO:0000313" key="3">
    <source>
        <dbReference type="EMBL" id="MBE0457043.1"/>
    </source>
</evidence>
<dbReference type="PANTHER" id="PTHR31438:SF1">
    <property type="entry name" value="LYSINE N-ACYLTRANSFERASE C17G9.06C-RELATED"/>
    <property type="match status" value="1"/>
</dbReference>
<feature type="domain" description="Acyltransferase MbtK/IucB-like conserved" evidence="2">
    <location>
        <begin position="38"/>
        <end position="85"/>
    </location>
</feature>
<sequence length="210" mass="25198">MLKIHHLWKQFPCSEKRSLQGTELAAHYNQYCGQNIRFKLISKNDLDMFCRWMRDPRVEKFWQQAWSEEKQWRYLTSRLEDNFTLPLIVYFDNKPFAYVEVYWSELDSISQYYQHKAADRGIHLLVGEQSSRGPENFRAWMCSLSHLIYSGHEQTSRIVLEPRHDNTRLLSRINEVGYQSLFEFDFPHKRAALVLGEKNLFYTSIFPKFG</sequence>
<evidence type="ECO:0000256" key="1">
    <source>
        <dbReference type="ARBA" id="ARBA00004924"/>
    </source>
</evidence>
<dbReference type="InterPro" id="IPR016181">
    <property type="entry name" value="Acyl_CoA_acyltransferase"/>
</dbReference>
<dbReference type="Gene3D" id="3.40.630.30">
    <property type="match status" value="1"/>
</dbReference>
<organism evidence="3 4">
    <name type="scientific">Pseudoalteromonas prydzensis</name>
    <dbReference type="NCBI Taxonomy" id="182141"/>
    <lineage>
        <taxon>Bacteria</taxon>
        <taxon>Pseudomonadati</taxon>
        <taxon>Pseudomonadota</taxon>
        <taxon>Gammaproteobacteria</taxon>
        <taxon>Alteromonadales</taxon>
        <taxon>Pseudoalteromonadaceae</taxon>
        <taxon>Pseudoalteromonas</taxon>
    </lineage>
</organism>
<proteinExistence type="predicted"/>
<dbReference type="SUPFAM" id="SSF55729">
    <property type="entry name" value="Acyl-CoA N-acyltransferases (Nat)"/>
    <property type="match status" value="1"/>
</dbReference>
<dbReference type="InterPro" id="IPR019432">
    <property type="entry name" value="Acyltransferase_MbtK/IucB-like"/>
</dbReference>